<dbReference type="OrthoDB" id="3352408at2759"/>
<reference evidence="1 2" key="1">
    <citation type="submission" date="2020-04" db="EMBL/GenBank/DDBJ databases">
        <authorList>
            <person name="Wallbank WR R."/>
            <person name="Pardo Diaz C."/>
            <person name="Kozak K."/>
            <person name="Martin S."/>
            <person name="Jiggins C."/>
            <person name="Moest M."/>
            <person name="Warren A I."/>
            <person name="Byers J.R.P. K."/>
            <person name="Montejo-Kovacevich G."/>
            <person name="Yen C E."/>
        </authorList>
    </citation>
    <scope>NUCLEOTIDE SEQUENCE [LARGE SCALE GENOMIC DNA]</scope>
</reference>
<evidence type="ECO:0000313" key="1">
    <source>
        <dbReference type="EMBL" id="CAB3254612.1"/>
    </source>
</evidence>
<comment type="caution">
    <text evidence="1">The sequence shown here is derived from an EMBL/GenBank/DDBJ whole genome shotgun (WGS) entry which is preliminary data.</text>
</comment>
<gene>
    <name evidence="1" type="ORF">APLA_LOCUS14837</name>
</gene>
<organism evidence="1 2">
    <name type="scientific">Arctia plantaginis</name>
    <name type="common">Wood tiger moth</name>
    <name type="synonym">Phalaena plantaginis</name>
    <dbReference type="NCBI Taxonomy" id="874455"/>
    <lineage>
        <taxon>Eukaryota</taxon>
        <taxon>Metazoa</taxon>
        <taxon>Ecdysozoa</taxon>
        <taxon>Arthropoda</taxon>
        <taxon>Hexapoda</taxon>
        <taxon>Insecta</taxon>
        <taxon>Pterygota</taxon>
        <taxon>Neoptera</taxon>
        <taxon>Endopterygota</taxon>
        <taxon>Lepidoptera</taxon>
        <taxon>Glossata</taxon>
        <taxon>Ditrysia</taxon>
        <taxon>Noctuoidea</taxon>
        <taxon>Erebidae</taxon>
        <taxon>Arctiinae</taxon>
        <taxon>Arctia</taxon>
    </lineage>
</organism>
<dbReference type="AlphaFoldDB" id="A0A8S1B7N0"/>
<proteinExistence type="predicted"/>
<accession>A0A8S1B7N0</accession>
<protein>
    <submittedName>
        <fullName evidence="1">Uncharacterized protein</fullName>
    </submittedName>
</protein>
<dbReference type="Proteomes" id="UP000494256">
    <property type="component" value="Unassembled WGS sequence"/>
</dbReference>
<sequence length="76" mass="8818">MTIDSTTSSLQQQLAPAWCVRYCKQRDIALKEDRIHIPKISLISRVTGFATIASFIHVSDQTVTAWRTMLFRHWLK</sequence>
<dbReference type="EMBL" id="CADEBD010000422">
    <property type="protein sequence ID" value="CAB3254612.1"/>
    <property type="molecule type" value="Genomic_DNA"/>
</dbReference>
<evidence type="ECO:0000313" key="2">
    <source>
        <dbReference type="Proteomes" id="UP000494256"/>
    </source>
</evidence>
<name>A0A8S1B7N0_ARCPL</name>